<evidence type="ECO:0000313" key="2">
    <source>
        <dbReference type="Proteomes" id="UP000094578"/>
    </source>
</evidence>
<evidence type="ECO:0000313" key="1">
    <source>
        <dbReference type="EMBL" id="ODP28290.1"/>
    </source>
</evidence>
<accession>A0A1E3L5P6</accession>
<reference evidence="1 2" key="1">
    <citation type="submission" date="2016-08" db="EMBL/GenBank/DDBJ databases">
        <title>Genome sequencing of Paenibacillus sp. TI45-13ar, isolated from Korean traditional nuruk.</title>
        <authorList>
            <person name="Kim S.-J."/>
        </authorList>
    </citation>
    <scope>NUCLEOTIDE SEQUENCE [LARGE SCALE GENOMIC DNA]</scope>
    <source>
        <strain evidence="1 2">TI45-13ar</strain>
    </source>
</reference>
<proteinExistence type="predicted"/>
<name>A0A1E3L5P6_9BACL</name>
<evidence type="ECO:0008006" key="3">
    <source>
        <dbReference type="Google" id="ProtNLM"/>
    </source>
</evidence>
<dbReference type="STRING" id="1886670.PTI45_02280"/>
<comment type="caution">
    <text evidence="1">The sequence shown here is derived from an EMBL/GenBank/DDBJ whole genome shotgun (WGS) entry which is preliminary data.</text>
</comment>
<protein>
    <recommendedName>
        <fullName evidence="3">DNA-binding protein</fullName>
    </recommendedName>
</protein>
<sequence length="432" mass="50524">MDNRIALCTELENEISRQGYSLSRFSQISGINRGILSATLNGNPPKPMSINQLDTMNTALGKPEGWLYELFVEQCFDEQGKTNWRRVSALLFRCIELNRNVLIDRILCLLLEDISYLNHVFELAEELIVDNPSDSVMQLYECVVSNERNYQAERLAISHYRIFRYSIKRDIKQNFIAAVTFQAFCDRLPSYMQLDAWLQLANVYYTANEWLLMEKCGDALIELSNRLYKEKKYHNLKSERSFVVYYGQGYLMKSTFYQKVGQYEESTTYIRKYSDLSWLDDLDECGQQEVEHFKIFAQGNSYCTELYKGNFSVLDSYVAFLENYPKETIPGLLTILSTANQYNIVVDHIIEKFHEHITTNLYMDHSAKRKSVADNQYTNMCYQLAVYQSRHASQSTKLQNTIKRFDTSLRKCNMNLNLNYTSLLQNVIRSMP</sequence>
<dbReference type="EMBL" id="MDER01000039">
    <property type="protein sequence ID" value="ODP28290.1"/>
    <property type="molecule type" value="Genomic_DNA"/>
</dbReference>
<dbReference type="Proteomes" id="UP000094578">
    <property type="component" value="Unassembled WGS sequence"/>
</dbReference>
<dbReference type="RefSeq" id="WP_069327701.1">
    <property type="nucleotide sequence ID" value="NZ_MDER01000039.1"/>
</dbReference>
<keyword evidence="2" id="KW-1185">Reference proteome</keyword>
<dbReference type="AlphaFoldDB" id="A0A1E3L5P6"/>
<gene>
    <name evidence="1" type="ORF">PTI45_02280</name>
</gene>
<organism evidence="1 2">
    <name type="scientific">Paenibacillus nuruki</name>
    <dbReference type="NCBI Taxonomy" id="1886670"/>
    <lineage>
        <taxon>Bacteria</taxon>
        <taxon>Bacillati</taxon>
        <taxon>Bacillota</taxon>
        <taxon>Bacilli</taxon>
        <taxon>Bacillales</taxon>
        <taxon>Paenibacillaceae</taxon>
        <taxon>Paenibacillus</taxon>
    </lineage>
</organism>